<feature type="domain" description="N-acetyltransferase" evidence="3">
    <location>
        <begin position="10"/>
        <end position="163"/>
    </location>
</feature>
<dbReference type="InterPro" id="IPR050832">
    <property type="entry name" value="Bact_Acetyltransf"/>
</dbReference>
<name>A0A1C0Y8J7_9BACL</name>
<dbReference type="EMBL" id="MASJ01000034">
    <property type="protein sequence ID" value="OCS83498.1"/>
    <property type="molecule type" value="Genomic_DNA"/>
</dbReference>
<proteinExistence type="predicted"/>
<dbReference type="Proteomes" id="UP000093199">
    <property type="component" value="Unassembled WGS sequence"/>
</dbReference>
<dbReference type="Gene3D" id="3.40.630.30">
    <property type="match status" value="2"/>
</dbReference>
<dbReference type="CDD" id="cd04301">
    <property type="entry name" value="NAT_SF"/>
    <property type="match status" value="1"/>
</dbReference>
<dbReference type="GO" id="GO:0016747">
    <property type="term" value="F:acyltransferase activity, transferring groups other than amino-acyl groups"/>
    <property type="evidence" value="ECO:0007669"/>
    <property type="project" value="InterPro"/>
</dbReference>
<accession>A0A1C0Y8J7</accession>
<keyword evidence="1" id="KW-0808">Transferase</keyword>
<dbReference type="InterPro" id="IPR016181">
    <property type="entry name" value="Acyl_CoA_acyltransferase"/>
</dbReference>
<keyword evidence="2" id="KW-0012">Acyltransferase</keyword>
<keyword evidence="5" id="KW-1185">Reference proteome</keyword>
<dbReference type="RefSeq" id="WP_066546685.1">
    <property type="nucleotide sequence ID" value="NZ_MASJ01000034.1"/>
</dbReference>
<feature type="domain" description="N-acetyltransferase" evidence="3">
    <location>
        <begin position="156"/>
        <end position="290"/>
    </location>
</feature>
<dbReference type="SUPFAM" id="SSF55729">
    <property type="entry name" value="Acyl-CoA N-acyltransferases (Nat)"/>
    <property type="match status" value="1"/>
</dbReference>
<dbReference type="AlphaFoldDB" id="A0A1C0Y8J7"/>
<evidence type="ECO:0000313" key="4">
    <source>
        <dbReference type="EMBL" id="OCS83498.1"/>
    </source>
</evidence>
<sequence>MNISILTASYPVDRLTYEEVAELAQTAGETDGLQYEQLLHLYASAEAGVSGFYVLAYDDDEDRLVAAASAIDEIGFHTFESSLVVHPLYRSIGVGTAIHEALEQALAVRQSAGTLMLAKEHAPYNEAFLQKCGYGYNFSEATFMTQSASLQETVAVTLRPYAPADFARVANLYEQAFGDTLEESEQLLEYNTAQQQTMIWVAEQQGEVVGTITTTIYEDELNITALAVEQTMRGQGIGSYIIALVKDEACKENVATITLDVESENEQAWSFYVKNGFEKVSQTNYFVKLG</sequence>
<dbReference type="InterPro" id="IPR000182">
    <property type="entry name" value="GNAT_dom"/>
</dbReference>
<dbReference type="STRING" id="33978.A6M13_04235"/>
<dbReference type="PANTHER" id="PTHR43877">
    <property type="entry name" value="AMINOALKYLPHOSPHONATE N-ACETYLTRANSFERASE-RELATED-RELATED"/>
    <property type="match status" value="1"/>
</dbReference>
<evidence type="ECO:0000256" key="2">
    <source>
        <dbReference type="ARBA" id="ARBA00023315"/>
    </source>
</evidence>
<evidence type="ECO:0000256" key="1">
    <source>
        <dbReference type="ARBA" id="ARBA00022679"/>
    </source>
</evidence>
<organism evidence="4 5">
    <name type="scientific">Caryophanon tenue</name>
    <dbReference type="NCBI Taxonomy" id="33978"/>
    <lineage>
        <taxon>Bacteria</taxon>
        <taxon>Bacillati</taxon>
        <taxon>Bacillota</taxon>
        <taxon>Bacilli</taxon>
        <taxon>Bacillales</taxon>
        <taxon>Caryophanaceae</taxon>
        <taxon>Caryophanon</taxon>
    </lineage>
</organism>
<gene>
    <name evidence="4" type="ORF">A6M13_04235</name>
</gene>
<dbReference type="PROSITE" id="PS51186">
    <property type="entry name" value="GNAT"/>
    <property type="match status" value="2"/>
</dbReference>
<evidence type="ECO:0000259" key="3">
    <source>
        <dbReference type="PROSITE" id="PS51186"/>
    </source>
</evidence>
<protein>
    <recommendedName>
        <fullName evidence="3">N-acetyltransferase domain-containing protein</fullName>
    </recommendedName>
</protein>
<reference evidence="4 5" key="1">
    <citation type="submission" date="2016-07" db="EMBL/GenBank/DDBJ databases">
        <title>Caryophanon tenue genome sequencing.</title>
        <authorList>
            <person name="Verma A."/>
            <person name="Pal Y."/>
            <person name="Krishnamurthi S."/>
        </authorList>
    </citation>
    <scope>NUCLEOTIDE SEQUENCE [LARGE SCALE GENOMIC DNA]</scope>
    <source>
        <strain evidence="4 5">DSM 14152</strain>
    </source>
</reference>
<evidence type="ECO:0000313" key="5">
    <source>
        <dbReference type="Proteomes" id="UP000093199"/>
    </source>
</evidence>
<dbReference type="Pfam" id="PF00583">
    <property type="entry name" value="Acetyltransf_1"/>
    <property type="match status" value="2"/>
</dbReference>
<comment type="caution">
    <text evidence="4">The sequence shown here is derived from an EMBL/GenBank/DDBJ whole genome shotgun (WGS) entry which is preliminary data.</text>
</comment>